<protein>
    <recommendedName>
        <fullName evidence="7">EamA domain-containing protein</fullName>
    </recommendedName>
</protein>
<dbReference type="PANTHER" id="PTHR32322">
    <property type="entry name" value="INNER MEMBRANE TRANSPORTER"/>
    <property type="match status" value="1"/>
</dbReference>
<evidence type="ECO:0000256" key="2">
    <source>
        <dbReference type="ARBA" id="ARBA00007362"/>
    </source>
</evidence>
<keyword evidence="9" id="KW-1185">Reference proteome</keyword>
<feature type="transmembrane region" description="Helical" evidence="6">
    <location>
        <begin position="133"/>
        <end position="154"/>
    </location>
</feature>
<comment type="similarity">
    <text evidence="2">Belongs to the EamA transporter family.</text>
</comment>
<dbReference type="STRING" id="202789.GCA_001457435_00604"/>
<evidence type="ECO:0000256" key="5">
    <source>
        <dbReference type="ARBA" id="ARBA00023136"/>
    </source>
</evidence>
<keyword evidence="4 6" id="KW-1133">Transmembrane helix</keyword>
<comment type="subcellular location">
    <subcellularLocation>
        <location evidence="1">Membrane</location>
        <topology evidence="1">Multi-pass membrane protein</topology>
    </subcellularLocation>
</comment>
<dbReference type="Proteomes" id="UP000009888">
    <property type="component" value="Unassembled WGS sequence"/>
</dbReference>
<comment type="caution">
    <text evidence="8">The sequence shown here is derived from an EMBL/GenBank/DDBJ whole genome shotgun (WGS) entry which is preliminary data.</text>
</comment>
<dbReference type="InterPro" id="IPR000620">
    <property type="entry name" value="EamA_dom"/>
</dbReference>
<evidence type="ECO:0000256" key="4">
    <source>
        <dbReference type="ARBA" id="ARBA00022989"/>
    </source>
</evidence>
<organism evidence="8 9">
    <name type="scientific">Actinobaculum massiliense ACS-171-V-Col2</name>
    <dbReference type="NCBI Taxonomy" id="883066"/>
    <lineage>
        <taxon>Bacteria</taxon>
        <taxon>Bacillati</taxon>
        <taxon>Actinomycetota</taxon>
        <taxon>Actinomycetes</taxon>
        <taxon>Actinomycetales</taxon>
        <taxon>Actinomycetaceae</taxon>
        <taxon>Actinobaculum</taxon>
    </lineage>
</organism>
<feature type="transmembrane region" description="Helical" evidence="6">
    <location>
        <begin position="280"/>
        <end position="302"/>
    </location>
</feature>
<name>K9EBA6_9ACTO</name>
<evidence type="ECO:0000313" key="9">
    <source>
        <dbReference type="Proteomes" id="UP000009888"/>
    </source>
</evidence>
<accession>K9EBA6</accession>
<dbReference type="PATRIC" id="fig|883066.3.peg.1564"/>
<feature type="domain" description="EamA" evidence="7">
    <location>
        <begin position="77"/>
        <end position="203"/>
    </location>
</feature>
<feature type="transmembrane region" description="Helical" evidence="6">
    <location>
        <begin position="249"/>
        <end position="268"/>
    </location>
</feature>
<feature type="transmembrane region" description="Helical" evidence="6">
    <location>
        <begin position="309"/>
        <end position="329"/>
    </location>
</feature>
<proteinExistence type="inferred from homology"/>
<feature type="transmembrane region" description="Helical" evidence="6">
    <location>
        <begin position="101"/>
        <end position="121"/>
    </location>
</feature>
<dbReference type="Pfam" id="PF00892">
    <property type="entry name" value="EamA"/>
    <property type="match status" value="2"/>
</dbReference>
<dbReference type="InterPro" id="IPR050638">
    <property type="entry name" value="AA-Vitamin_Transporters"/>
</dbReference>
<keyword evidence="5 6" id="KW-0472">Membrane</keyword>
<keyword evidence="3 6" id="KW-0812">Transmembrane</keyword>
<dbReference type="PANTHER" id="PTHR32322:SF2">
    <property type="entry name" value="EAMA DOMAIN-CONTAINING PROTEIN"/>
    <property type="match status" value="1"/>
</dbReference>
<feature type="transmembrane region" description="Helical" evidence="6">
    <location>
        <begin position="187"/>
        <end position="209"/>
    </location>
</feature>
<reference evidence="8 9" key="1">
    <citation type="submission" date="2012-09" db="EMBL/GenBank/DDBJ databases">
        <title>The Genome Sequence of Actinobaculum massiliae ACS-171-V-COL2.</title>
        <authorList>
            <consortium name="The Broad Institute Genome Sequencing Platform"/>
            <person name="Earl A."/>
            <person name="Ward D."/>
            <person name="Feldgarden M."/>
            <person name="Gevers D."/>
            <person name="Saerens B."/>
            <person name="Vaneechoutte M."/>
            <person name="Walker B."/>
            <person name="Young S.K."/>
            <person name="Zeng Q."/>
            <person name="Gargeya S."/>
            <person name="Fitzgerald M."/>
            <person name="Haas B."/>
            <person name="Abouelleil A."/>
            <person name="Alvarado L."/>
            <person name="Arachchi H.M."/>
            <person name="Berlin A."/>
            <person name="Chapman S.B."/>
            <person name="Goldberg J."/>
            <person name="Griggs A."/>
            <person name="Gujja S."/>
            <person name="Hansen M."/>
            <person name="Howarth C."/>
            <person name="Imamovic A."/>
            <person name="Larimer J."/>
            <person name="McCowen C."/>
            <person name="Montmayeur A."/>
            <person name="Murphy C."/>
            <person name="Neiman D."/>
            <person name="Pearson M."/>
            <person name="Priest M."/>
            <person name="Roberts A."/>
            <person name="Saif S."/>
            <person name="Shea T."/>
            <person name="Sisk P."/>
            <person name="Sykes S."/>
            <person name="Wortman J."/>
            <person name="Nusbaum C."/>
            <person name="Birren B."/>
        </authorList>
    </citation>
    <scope>NUCLEOTIDE SEQUENCE [LARGE SCALE GENOMIC DNA]</scope>
    <source>
        <strain evidence="9">ACS-171-V-Col2</strain>
    </source>
</reference>
<feature type="transmembrane region" description="Helical" evidence="6">
    <location>
        <begin position="215"/>
        <end position="237"/>
    </location>
</feature>
<dbReference type="SUPFAM" id="SSF103481">
    <property type="entry name" value="Multidrug resistance efflux transporter EmrE"/>
    <property type="match status" value="2"/>
</dbReference>
<dbReference type="HOGENOM" id="CLU_033863_0_1_11"/>
<evidence type="ECO:0000256" key="6">
    <source>
        <dbReference type="SAM" id="Phobius"/>
    </source>
</evidence>
<evidence type="ECO:0000313" key="8">
    <source>
        <dbReference type="EMBL" id="EKU94554.1"/>
    </source>
</evidence>
<gene>
    <name evidence="8" type="ORF">HMPREF9233_01501</name>
</gene>
<feature type="transmembrane region" description="Helical" evidence="6">
    <location>
        <begin position="75"/>
        <end position="95"/>
    </location>
</feature>
<feature type="transmembrane region" description="Helical" evidence="6">
    <location>
        <begin position="160"/>
        <end position="180"/>
    </location>
</feature>
<dbReference type="eggNOG" id="COG0697">
    <property type="taxonomic scope" value="Bacteria"/>
</dbReference>
<dbReference type="InterPro" id="IPR037185">
    <property type="entry name" value="EmrE-like"/>
</dbReference>
<evidence type="ECO:0000256" key="3">
    <source>
        <dbReference type="ARBA" id="ARBA00022692"/>
    </source>
</evidence>
<sequence length="384" mass="40741">MFNAKGNFHLINSLNSDAFTPGSSNPVYPFQTCQKTANLSQKLQLKETNLGLVQTTSHAGQQSLIEKVTAVNPRVTLIVSSIMVGMVSPLISLSGENASTAVFYRFVIGGVLLIPIAIFEWRRAGAIPLRQAGVYALAGLFFAVDIGMWTPAVIYAGSAVASVISNMQVVIVPVMCLLLFRNRIPKIFFLAAPIAILGIFLISGLSSGAMFSSTFLLGITLAAGASIFYSCYMVTLTRATPTGHTATEMVIVCAVTCAAGTPVASLAGGAPNFHLDLAGWGWMIAIAITTQVVGWLGIQAALPLISPCVGATLVLFQPLVGIAGGTLVVGESIGLDQWVGIACVLSAVVLMNVIPQRAAQLNRRYGWLLHPVRQRRRLVRNTVR</sequence>
<dbReference type="EMBL" id="AGWL01000008">
    <property type="protein sequence ID" value="EKU94554.1"/>
    <property type="molecule type" value="Genomic_DNA"/>
</dbReference>
<feature type="domain" description="EamA" evidence="7">
    <location>
        <begin position="217"/>
        <end position="352"/>
    </location>
</feature>
<dbReference type="AlphaFoldDB" id="K9EBA6"/>
<evidence type="ECO:0000259" key="7">
    <source>
        <dbReference type="Pfam" id="PF00892"/>
    </source>
</evidence>
<dbReference type="GO" id="GO:0016020">
    <property type="term" value="C:membrane"/>
    <property type="evidence" value="ECO:0007669"/>
    <property type="project" value="UniProtKB-SubCell"/>
</dbReference>
<feature type="transmembrane region" description="Helical" evidence="6">
    <location>
        <begin position="335"/>
        <end position="354"/>
    </location>
</feature>
<evidence type="ECO:0000256" key="1">
    <source>
        <dbReference type="ARBA" id="ARBA00004141"/>
    </source>
</evidence>